<name>A0A8S9H004_BRACR</name>
<comment type="caution">
    <text evidence="1">The sequence shown here is derived from an EMBL/GenBank/DDBJ whole genome shotgun (WGS) entry which is preliminary data.</text>
</comment>
<accession>A0A8S9H004</accession>
<reference evidence="1" key="1">
    <citation type="submission" date="2019-12" db="EMBL/GenBank/DDBJ databases">
        <title>Genome sequencing and annotation of Brassica cretica.</title>
        <authorList>
            <person name="Studholme D.J."/>
            <person name="Sarris P.F."/>
        </authorList>
    </citation>
    <scope>NUCLEOTIDE SEQUENCE</scope>
    <source>
        <strain evidence="2">PFS-001/15</strain>
        <strain evidence="1">PFS-102/07</strain>
        <tissue evidence="1">Leaf</tissue>
    </source>
</reference>
<proteinExistence type="predicted"/>
<dbReference type="EMBL" id="QGKY02001925">
    <property type="protein sequence ID" value="KAF2549577.1"/>
    <property type="molecule type" value="Genomic_DNA"/>
</dbReference>
<dbReference type="EMBL" id="QGKW02001940">
    <property type="protein sequence ID" value="KAF2558356.1"/>
    <property type="molecule type" value="Genomic_DNA"/>
</dbReference>
<organism evidence="1">
    <name type="scientific">Brassica cretica</name>
    <name type="common">Mustard</name>
    <dbReference type="NCBI Taxonomy" id="69181"/>
    <lineage>
        <taxon>Eukaryota</taxon>
        <taxon>Viridiplantae</taxon>
        <taxon>Streptophyta</taxon>
        <taxon>Embryophyta</taxon>
        <taxon>Tracheophyta</taxon>
        <taxon>Spermatophyta</taxon>
        <taxon>Magnoliopsida</taxon>
        <taxon>eudicotyledons</taxon>
        <taxon>Gunneridae</taxon>
        <taxon>Pentapetalae</taxon>
        <taxon>rosids</taxon>
        <taxon>malvids</taxon>
        <taxon>Brassicales</taxon>
        <taxon>Brassicaceae</taxon>
        <taxon>Brassiceae</taxon>
        <taxon>Brassica</taxon>
    </lineage>
</organism>
<evidence type="ECO:0000313" key="1">
    <source>
        <dbReference type="EMBL" id="KAF2549577.1"/>
    </source>
</evidence>
<gene>
    <name evidence="2" type="ORF">F2Q68_00016640</name>
    <name evidence="1" type="ORF">F2Q70_00022475</name>
</gene>
<evidence type="ECO:0000313" key="2">
    <source>
        <dbReference type="EMBL" id="KAF2558356.1"/>
    </source>
</evidence>
<protein>
    <submittedName>
        <fullName evidence="1">Uncharacterized protein</fullName>
    </submittedName>
</protein>
<dbReference type="AlphaFoldDB" id="A0A8S9H004"/>
<dbReference type="Proteomes" id="UP000712281">
    <property type="component" value="Unassembled WGS sequence"/>
</dbReference>
<sequence length="102" mass="11787">MKKKSALLRILLKIGVMTVWLLNALRSQESLVLINELLHEEETHVIPVTKEGAKGEESTKNRVIYTEESSKEVQEEESPVDRPFENYFGMMIQGRYHLRKSG</sequence>